<dbReference type="Proteomes" id="UP001059546">
    <property type="component" value="Chromosome VIII"/>
</dbReference>
<dbReference type="EMBL" id="CP119069">
    <property type="protein sequence ID" value="WEL39309.1"/>
    <property type="molecule type" value="Genomic_DNA"/>
</dbReference>
<reference evidence="3 5" key="2">
    <citation type="submission" date="2023-02" db="EMBL/GenBank/DDBJ databases">
        <title>Encephalitozoon hellem ATCC 50451 complete genome.</title>
        <authorList>
            <person name="Mascarenhas dos Santos A.C."/>
            <person name="Julian A.T."/>
            <person name="Pombert J.-F."/>
        </authorList>
    </citation>
    <scope>NUCLEOTIDE SEQUENCE [LARGE SCALE GENOMIC DNA]</scope>
    <source>
        <strain evidence="3 5">ATCC 50451</strain>
    </source>
</reference>
<evidence type="ECO:0000313" key="4">
    <source>
        <dbReference type="Proteomes" id="UP001059546"/>
    </source>
</evidence>
<dbReference type="Proteomes" id="UP001217963">
    <property type="component" value="Chromosome VIII"/>
</dbReference>
<reference evidence="2" key="1">
    <citation type="submission" date="2021-05" db="EMBL/GenBank/DDBJ databases">
        <title>Encephalitozoon hellem ATCC 50604 Complete Genome.</title>
        <authorList>
            <person name="Mascarenhas dos Santos A.C."/>
            <person name="Julian A.T."/>
            <person name="Pombert J.-F."/>
        </authorList>
    </citation>
    <scope>NUCLEOTIDE SEQUENCE</scope>
    <source>
        <strain evidence="2">ATCC 50604</strain>
    </source>
</reference>
<feature type="region of interest" description="Disordered" evidence="1">
    <location>
        <begin position="1"/>
        <end position="52"/>
    </location>
</feature>
<evidence type="ECO:0000256" key="1">
    <source>
        <dbReference type="SAM" id="MobiDB-lite"/>
    </source>
</evidence>
<proteinExistence type="predicted"/>
<evidence type="ECO:0000313" key="3">
    <source>
        <dbReference type="EMBL" id="WEL39309.1"/>
    </source>
</evidence>
<accession>A0A9Q9C521</accession>
<name>A0A9Q9C521_ENCHE</name>
<dbReference type="AlphaFoldDB" id="A0A9Q9C521"/>
<keyword evidence="5" id="KW-1185">Reference proteome</keyword>
<organism evidence="2 4">
    <name type="scientific">Encephalitozoon hellem</name>
    <name type="common">Microsporidian parasite</name>
    <dbReference type="NCBI Taxonomy" id="27973"/>
    <lineage>
        <taxon>Eukaryota</taxon>
        <taxon>Fungi</taxon>
        <taxon>Fungi incertae sedis</taxon>
        <taxon>Microsporidia</taxon>
        <taxon>Unikaryonidae</taxon>
        <taxon>Encephalitozoon</taxon>
    </lineage>
</organism>
<gene>
    <name evidence="2" type="ORF">GPU96_08g16040</name>
    <name evidence="3" type="ORF">PFJ87_08g01740</name>
</gene>
<sequence length="189" mass="21770">MSEEGLEQKKLEGFEENGSNESAGSKEDTKNAKKRMLSINDENKNGSKQIKMNPYYKKDVEISTIQDASEKDSKNNMLKQAIHKRDLSYINEFLVRKDRASMLKTLSCDDKEVLGEMLLEFVDQPVRSEALEMMREIVTSIRDVGVFIDRLKERAVDFSKLIYLKGKIDYLRFTIGGQEEKEPEMSVRG</sequence>
<dbReference type="EMBL" id="CP075154">
    <property type="protein sequence ID" value="UTX43830.1"/>
    <property type="molecule type" value="Genomic_DNA"/>
</dbReference>
<feature type="compositionally biased region" description="Basic and acidic residues" evidence="1">
    <location>
        <begin position="1"/>
        <end position="13"/>
    </location>
</feature>
<evidence type="ECO:0000313" key="5">
    <source>
        <dbReference type="Proteomes" id="UP001217963"/>
    </source>
</evidence>
<dbReference type="OrthoDB" id="2195024at2759"/>
<evidence type="ECO:0000313" key="2">
    <source>
        <dbReference type="EMBL" id="UTX43830.1"/>
    </source>
</evidence>
<protein>
    <submittedName>
        <fullName evidence="2">Uncharacterized protein</fullName>
    </submittedName>
</protein>